<dbReference type="OrthoDB" id="3827407at2"/>
<dbReference type="PRINTS" id="PR00455">
    <property type="entry name" value="HTHTETR"/>
</dbReference>
<keyword evidence="3" id="KW-0804">Transcription</keyword>
<feature type="DNA-binding region" description="H-T-H motif" evidence="4">
    <location>
        <begin position="38"/>
        <end position="57"/>
    </location>
</feature>
<evidence type="ECO:0000256" key="4">
    <source>
        <dbReference type="PROSITE-ProRule" id="PRU00335"/>
    </source>
</evidence>
<name>A0A5M3WU12_9ACTN</name>
<dbReference type="Proteomes" id="UP000331127">
    <property type="component" value="Unassembled WGS sequence"/>
</dbReference>
<evidence type="ECO:0000313" key="7">
    <source>
        <dbReference type="Proteomes" id="UP000331127"/>
    </source>
</evidence>
<accession>A0A5M3WU12</accession>
<comment type="caution">
    <text evidence="6">The sequence shown here is derived from an EMBL/GenBank/DDBJ whole genome shotgun (WGS) entry which is preliminary data.</text>
</comment>
<keyword evidence="7" id="KW-1185">Reference proteome</keyword>
<dbReference type="SUPFAM" id="SSF48498">
    <property type="entry name" value="Tetracyclin repressor-like, C-terminal domain"/>
    <property type="match status" value="1"/>
</dbReference>
<dbReference type="PROSITE" id="PS50977">
    <property type="entry name" value="HTH_TETR_2"/>
    <property type="match status" value="1"/>
</dbReference>
<dbReference type="InterPro" id="IPR036271">
    <property type="entry name" value="Tet_transcr_reg_TetR-rel_C_sf"/>
</dbReference>
<evidence type="ECO:0000259" key="5">
    <source>
        <dbReference type="PROSITE" id="PS50977"/>
    </source>
</evidence>
<evidence type="ECO:0000256" key="2">
    <source>
        <dbReference type="ARBA" id="ARBA00023125"/>
    </source>
</evidence>
<feature type="domain" description="HTH tetR-type" evidence="5">
    <location>
        <begin position="15"/>
        <end position="75"/>
    </location>
</feature>
<dbReference type="SUPFAM" id="SSF46689">
    <property type="entry name" value="Homeodomain-like"/>
    <property type="match status" value="1"/>
</dbReference>
<dbReference type="InterPro" id="IPR009057">
    <property type="entry name" value="Homeodomain-like_sf"/>
</dbReference>
<dbReference type="Pfam" id="PF00440">
    <property type="entry name" value="TetR_N"/>
    <property type="match status" value="1"/>
</dbReference>
<evidence type="ECO:0000256" key="3">
    <source>
        <dbReference type="ARBA" id="ARBA00023163"/>
    </source>
</evidence>
<organism evidence="6 7">
    <name type="scientific">Acrocarpospora macrocephala</name>
    <dbReference type="NCBI Taxonomy" id="150177"/>
    <lineage>
        <taxon>Bacteria</taxon>
        <taxon>Bacillati</taxon>
        <taxon>Actinomycetota</taxon>
        <taxon>Actinomycetes</taxon>
        <taxon>Streptosporangiales</taxon>
        <taxon>Streptosporangiaceae</taxon>
        <taxon>Acrocarpospora</taxon>
    </lineage>
</organism>
<gene>
    <name evidence="6" type="ORF">Amac_059810</name>
</gene>
<proteinExistence type="predicted"/>
<dbReference type="Gene3D" id="1.10.357.10">
    <property type="entry name" value="Tetracycline Repressor, domain 2"/>
    <property type="match status" value="1"/>
</dbReference>
<keyword evidence="1" id="KW-0805">Transcription regulation</keyword>
<dbReference type="InterPro" id="IPR001647">
    <property type="entry name" value="HTH_TetR"/>
</dbReference>
<dbReference type="Pfam" id="PF16925">
    <property type="entry name" value="TetR_C_13"/>
    <property type="match status" value="1"/>
</dbReference>
<keyword evidence="2 4" id="KW-0238">DNA-binding</keyword>
<protein>
    <submittedName>
        <fullName evidence="6">Transcriptional regulator</fullName>
    </submittedName>
</protein>
<dbReference type="InterPro" id="IPR011075">
    <property type="entry name" value="TetR_C"/>
</dbReference>
<reference evidence="6 7" key="1">
    <citation type="submission" date="2019-10" db="EMBL/GenBank/DDBJ databases">
        <title>Whole genome shotgun sequence of Acrocarpospora macrocephala NBRC 16266.</title>
        <authorList>
            <person name="Ichikawa N."/>
            <person name="Kimura A."/>
            <person name="Kitahashi Y."/>
            <person name="Komaki H."/>
            <person name="Oguchi A."/>
        </authorList>
    </citation>
    <scope>NUCLEOTIDE SEQUENCE [LARGE SCALE GENOMIC DNA]</scope>
    <source>
        <strain evidence="6 7">NBRC 16266</strain>
    </source>
</reference>
<dbReference type="PANTHER" id="PTHR47506">
    <property type="entry name" value="TRANSCRIPTIONAL REGULATORY PROTEIN"/>
    <property type="match status" value="1"/>
</dbReference>
<dbReference type="EMBL" id="BLAE01000036">
    <property type="protein sequence ID" value="GES12384.1"/>
    <property type="molecule type" value="Genomic_DNA"/>
</dbReference>
<dbReference type="PANTHER" id="PTHR47506:SF1">
    <property type="entry name" value="HTH-TYPE TRANSCRIPTIONAL REGULATOR YJDC"/>
    <property type="match status" value="1"/>
</dbReference>
<dbReference type="AlphaFoldDB" id="A0A5M3WU12"/>
<evidence type="ECO:0000256" key="1">
    <source>
        <dbReference type="ARBA" id="ARBA00023015"/>
    </source>
</evidence>
<sequence>MAEAPKPRRLTPKGQATRNRIIEAATALIAQHGVAGTGIEDVRAAAEVSGSQLYHYFDSKQALIRAVITRQADSVLQPGQPRIAALDSFEALRAWADAAIERQRENGCRGECDLGSLAGELSTTDEESRTDLANGFLRWKDLILNGLQAMRDREELRADADLDELAFALLSALQGGTLLSQTMRNVQPLEASMNATLAYIRSFEGITGDAAPRTPPGRRSPGSRRV</sequence>
<dbReference type="GO" id="GO:0003677">
    <property type="term" value="F:DNA binding"/>
    <property type="evidence" value="ECO:0007669"/>
    <property type="project" value="UniProtKB-UniRule"/>
</dbReference>
<dbReference type="RefSeq" id="WP_155357711.1">
    <property type="nucleotide sequence ID" value="NZ_BAAAHL010000021.1"/>
</dbReference>
<evidence type="ECO:0000313" key="6">
    <source>
        <dbReference type="EMBL" id="GES12384.1"/>
    </source>
</evidence>